<protein>
    <submittedName>
        <fullName evidence="8">Inner membrane protein YhjD</fullName>
    </submittedName>
</protein>
<reference evidence="9" key="1">
    <citation type="journal article" date="2019" name="Int. J. Syst. Evol. Microbiol.">
        <title>The Global Catalogue of Microorganisms (GCM) 10K type strain sequencing project: providing services to taxonomists for standard genome sequencing and annotation.</title>
        <authorList>
            <consortium name="The Broad Institute Genomics Platform"/>
            <consortium name="The Broad Institute Genome Sequencing Center for Infectious Disease"/>
            <person name="Wu L."/>
            <person name="Ma J."/>
        </authorList>
    </citation>
    <scope>NUCLEOTIDE SEQUENCE [LARGE SCALE GENOMIC DNA]</scope>
    <source>
        <strain evidence="9">JCM 17933</strain>
    </source>
</reference>
<evidence type="ECO:0000313" key="9">
    <source>
        <dbReference type="Proteomes" id="UP001500503"/>
    </source>
</evidence>
<keyword evidence="2" id="KW-1003">Cell membrane</keyword>
<organism evidence="8 9">
    <name type="scientific">Actinoallomurus oryzae</name>
    <dbReference type="NCBI Taxonomy" id="502180"/>
    <lineage>
        <taxon>Bacteria</taxon>
        <taxon>Bacillati</taxon>
        <taxon>Actinomycetota</taxon>
        <taxon>Actinomycetes</taxon>
        <taxon>Streptosporangiales</taxon>
        <taxon>Thermomonosporaceae</taxon>
        <taxon>Actinoallomurus</taxon>
    </lineage>
</organism>
<dbReference type="PANTHER" id="PTHR30213">
    <property type="entry name" value="INNER MEMBRANE PROTEIN YHJD"/>
    <property type="match status" value="1"/>
</dbReference>
<dbReference type="PANTHER" id="PTHR30213:SF1">
    <property type="entry name" value="INNER MEMBRANE PROTEIN YHJD"/>
    <property type="match status" value="1"/>
</dbReference>
<dbReference type="InterPro" id="IPR017039">
    <property type="entry name" value="Virul_fac_BrkB"/>
</dbReference>
<dbReference type="RefSeq" id="WP_345473790.1">
    <property type="nucleotide sequence ID" value="NZ_BAABHF010000050.1"/>
</dbReference>
<feature type="region of interest" description="Disordered" evidence="6">
    <location>
        <begin position="306"/>
        <end position="347"/>
    </location>
</feature>
<gene>
    <name evidence="8" type="primary">yhjD</name>
    <name evidence="8" type="ORF">GCM10023191_084440</name>
</gene>
<feature type="compositionally biased region" description="Basic and acidic residues" evidence="6">
    <location>
        <begin position="323"/>
        <end position="347"/>
    </location>
</feature>
<dbReference type="Proteomes" id="UP001500503">
    <property type="component" value="Unassembled WGS sequence"/>
</dbReference>
<feature type="transmembrane region" description="Helical" evidence="7">
    <location>
        <begin position="265"/>
        <end position="287"/>
    </location>
</feature>
<feature type="transmembrane region" description="Helical" evidence="7">
    <location>
        <begin position="235"/>
        <end position="259"/>
    </location>
</feature>
<feature type="transmembrane region" description="Helical" evidence="7">
    <location>
        <begin position="52"/>
        <end position="78"/>
    </location>
</feature>
<evidence type="ECO:0000256" key="6">
    <source>
        <dbReference type="SAM" id="MobiDB-lite"/>
    </source>
</evidence>
<dbReference type="PIRSF" id="PIRSF035875">
    <property type="entry name" value="RNase_BN"/>
    <property type="match status" value="1"/>
</dbReference>
<evidence type="ECO:0000313" key="8">
    <source>
        <dbReference type="EMBL" id="GAA4515083.1"/>
    </source>
</evidence>
<feature type="transmembrane region" description="Helical" evidence="7">
    <location>
        <begin position="200"/>
        <end position="223"/>
    </location>
</feature>
<comment type="subcellular location">
    <subcellularLocation>
        <location evidence="1">Cell membrane</location>
        <topology evidence="1">Multi-pass membrane protein</topology>
    </subcellularLocation>
</comment>
<keyword evidence="9" id="KW-1185">Reference proteome</keyword>
<evidence type="ECO:0000256" key="2">
    <source>
        <dbReference type="ARBA" id="ARBA00022475"/>
    </source>
</evidence>
<evidence type="ECO:0000256" key="1">
    <source>
        <dbReference type="ARBA" id="ARBA00004651"/>
    </source>
</evidence>
<comment type="caution">
    <text evidence="8">The sequence shown here is derived from an EMBL/GenBank/DDBJ whole genome shotgun (WGS) entry which is preliminary data.</text>
</comment>
<proteinExistence type="predicted"/>
<feature type="transmembrane region" description="Helical" evidence="7">
    <location>
        <begin position="113"/>
        <end position="133"/>
    </location>
</feature>
<evidence type="ECO:0000256" key="5">
    <source>
        <dbReference type="ARBA" id="ARBA00023136"/>
    </source>
</evidence>
<evidence type="ECO:0000256" key="4">
    <source>
        <dbReference type="ARBA" id="ARBA00022989"/>
    </source>
</evidence>
<dbReference type="EMBL" id="BAABHF010000050">
    <property type="protein sequence ID" value="GAA4515083.1"/>
    <property type="molecule type" value="Genomic_DNA"/>
</dbReference>
<keyword evidence="5 7" id="KW-0472">Membrane</keyword>
<feature type="compositionally biased region" description="Acidic residues" evidence="6">
    <location>
        <begin position="310"/>
        <end position="322"/>
    </location>
</feature>
<evidence type="ECO:0000256" key="3">
    <source>
        <dbReference type="ARBA" id="ARBA00022692"/>
    </source>
</evidence>
<keyword evidence="3 7" id="KW-0812">Transmembrane</keyword>
<sequence>MTAVLDSVRRWATAGEDAVKRVLRRARARWRTVDHLGRAYIRYRDQRGDRMAAALTFYGFLSFFPLVALAFAVTGYVVAISPHAREAVAKALDQLLPGLSHRLPVEQIAAAKAGASVFALLGLAWSGLGWIGVWRESLRTIWQGAEGEGNPVVNRLRDLGVLCLLGLVLLASVVLSSTASSTTHAVLGWFGLTDVTGAGIILRLIALAIAVVADGVIFFILFTTLAGTRASWRHLLRGCLFGAIGFEALKIVGALFIAHTMRNPVYASFAVIVGLLVWINLASRFILFAAAWTATRRVILAVDAKPSEEEGKDEDEKDDKDEDDKGKADKDDKDKADKDEKGDAGDS</sequence>
<keyword evidence="4 7" id="KW-1133">Transmembrane helix</keyword>
<name>A0ABP8R0Z1_9ACTN</name>
<dbReference type="Pfam" id="PF03631">
    <property type="entry name" value="Virul_fac_BrkB"/>
    <property type="match status" value="1"/>
</dbReference>
<accession>A0ABP8R0Z1</accession>
<evidence type="ECO:0000256" key="7">
    <source>
        <dbReference type="SAM" id="Phobius"/>
    </source>
</evidence>
<feature type="transmembrane region" description="Helical" evidence="7">
    <location>
        <begin position="159"/>
        <end position="180"/>
    </location>
</feature>